<accession>A0A7J9CZ64</accession>
<dbReference type="InterPro" id="IPR040256">
    <property type="entry name" value="At4g02000-like"/>
</dbReference>
<sequence>MNGPKEGSLGRATEKVRRQEEDPPDDGGKENPMDPFTPKMVSFRDMEEIIDGVPSIDFSERVHSLIEKSMSKIIIVKLFGRKICYNALWNKAYTNFLSRGPWVIFEHYLTVQPWMPQFTTLHPYPHKVVAWICIPNLSRMLYEKSILKEIGEMIVTVIKIDLQTNKNSMGQFARFFEASCFKNLDCQKNPQS</sequence>
<dbReference type="OrthoDB" id="1002260at2759"/>
<dbReference type="EMBL" id="JABEZY010257902">
    <property type="protein sequence ID" value="MBA0753767.1"/>
    <property type="molecule type" value="Genomic_DNA"/>
</dbReference>
<comment type="caution">
    <text evidence="2">The sequence shown here is derived from an EMBL/GenBank/DDBJ whole genome shotgun (WGS) entry which is preliminary data.</text>
</comment>
<dbReference type="PANTHER" id="PTHR31286">
    <property type="entry name" value="GLYCINE-RICH CELL WALL STRUCTURAL PROTEIN 1.8-LIKE"/>
    <property type="match status" value="1"/>
</dbReference>
<gene>
    <name evidence="2" type="ORF">Gogos_022143</name>
</gene>
<evidence type="ECO:0008006" key="4">
    <source>
        <dbReference type="Google" id="ProtNLM"/>
    </source>
</evidence>
<protein>
    <recommendedName>
        <fullName evidence="4">DUF4283 domain-containing protein</fullName>
    </recommendedName>
</protein>
<reference evidence="2 3" key="1">
    <citation type="journal article" date="2019" name="Genome Biol. Evol.">
        <title>Insights into the evolution of the New World diploid cottons (Gossypium, subgenus Houzingenia) based on genome sequencing.</title>
        <authorList>
            <person name="Grover C.E."/>
            <person name="Arick M.A. 2nd"/>
            <person name="Thrash A."/>
            <person name="Conover J.L."/>
            <person name="Sanders W.S."/>
            <person name="Peterson D.G."/>
            <person name="Frelichowski J.E."/>
            <person name="Scheffler J.A."/>
            <person name="Scheffler B.E."/>
            <person name="Wendel J.F."/>
        </authorList>
    </citation>
    <scope>NUCLEOTIDE SEQUENCE [LARGE SCALE GENOMIC DNA]</scope>
    <source>
        <strain evidence="2">5</strain>
        <tissue evidence="2">Leaf</tissue>
    </source>
</reference>
<keyword evidence="3" id="KW-1185">Reference proteome</keyword>
<feature type="region of interest" description="Disordered" evidence="1">
    <location>
        <begin position="1"/>
        <end position="37"/>
    </location>
</feature>
<feature type="compositionally biased region" description="Basic and acidic residues" evidence="1">
    <location>
        <begin position="12"/>
        <end position="32"/>
    </location>
</feature>
<proteinExistence type="predicted"/>
<organism evidence="2 3">
    <name type="scientific">Gossypium gossypioides</name>
    <name type="common">Mexican cotton</name>
    <name type="synonym">Selera gossypioides</name>
    <dbReference type="NCBI Taxonomy" id="34282"/>
    <lineage>
        <taxon>Eukaryota</taxon>
        <taxon>Viridiplantae</taxon>
        <taxon>Streptophyta</taxon>
        <taxon>Embryophyta</taxon>
        <taxon>Tracheophyta</taxon>
        <taxon>Spermatophyta</taxon>
        <taxon>Magnoliopsida</taxon>
        <taxon>eudicotyledons</taxon>
        <taxon>Gunneridae</taxon>
        <taxon>Pentapetalae</taxon>
        <taxon>rosids</taxon>
        <taxon>malvids</taxon>
        <taxon>Malvales</taxon>
        <taxon>Malvaceae</taxon>
        <taxon>Malvoideae</taxon>
        <taxon>Gossypium</taxon>
    </lineage>
</organism>
<evidence type="ECO:0000313" key="2">
    <source>
        <dbReference type="EMBL" id="MBA0753767.1"/>
    </source>
</evidence>
<name>A0A7J9CZ64_GOSGO</name>
<evidence type="ECO:0000313" key="3">
    <source>
        <dbReference type="Proteomes" id="UP000593579"/>
    </source>
</evidence>
<evidence type="ECO:0000256" key="1">
    <source>
        <dbReference type="SAM" id="MobiDB-lite"/>
    </source>
</evidence>
<dbReference type="PANTHER" id="PTHR31286:SF173">
    <property type="entry name" value="DUF4283 DOMAIN-CONTAINING PROTEIN"/>
    <property type="match status" value="1"/>
</dbReference>
<dbReference type="Proteomes" id="UP000593579">
    <property type="component" value="Unassembled WGS sequence"/>
</dbReference>
<dbReference type="AlphaFoldDB" id="A0A7J9CZ64"/>